<keyword evidence="3" id="KW-1185">Reference proteome</keyword>
<feature type="non-terminal residue" evidence="2">
    <location>
        <position position="401"/>
    </location>
</feature>
<feature type="compositionally biased region" description="Low complexity" evidence="1">
    <location>
        <begin position="313"/>
        <end position="322"/>
    </location>
</feature>
<comment type="caution">
    <text evidence="2">The sequence shown here is derived from an EMBL/GenBank/DDBJ whole genome shotgun (WGS) entry which is preliminary data.</text>
</comment>
<dbReference type="AlphaFoldDB" id="K0SDL1"/>
<accession>K0SDL1</accession>
<evidence type="ECO:0000313" key="2">
    <source>
        <dbReference type="EMBL" id="EJK59051.1"/>
    </source>
</evidence>
<dbReference type="EMBL" id="AGNL01023754">
    <property type="protein sequence ID" value="EJK59051.1"/>
    <property type="molecule type" value="Genomic_DNA"/>
</dbReference>
<sequence>MLIHRQRNRQSADRAEVPLRPLEPLAVQLLVLELGRALLARPLVLLAVGPLAVDAAVLDEAAGRAVLELDGVARVLSAVSTRFVSEVGVDRRDRRARGDPEAAHVLSAAARPTTRGLCRGLQPARPASRGVCILDGQFRVVLHLFKKKITIVDLANDLRMFVMRWRTKTSWCVILLTYPTGSKLVEGGSLSTLEDGSLYPISRGEQPMFEAGTEIGHELLEMGVDGAEECSVETCREIGSTNSWREDSRGTEAWRDVPKSSCGVALTAWLVVGRLSEKAYSVEEKKRRGSAAGTSTNATINRQLQGDSPSFGRPPRAAPRAAAPRERPRRASTSLERGGTPNRDEQETPTVNKTTAVKGRDGDINISRPPGSESSFLVTHPVTETAIAFPGRANDTLTPGT</sequence>
<evidence type="ECO:0000313" key="3">
    <source>
        <dbReference type="Proteomes" id="UP000266841"/>
    </source>
</evidence>
<gene>
    <name evidence="2" type="ORF">THAOC_20774</name>
</gene>
<name>K0SDL1_THAOC</name>
<feature type="region of interest" description="Disordered" evidence="1">
    <location>
        <begin position="281"/>
        <end position="376"/>
    </location>
</feature>
<reference evidence="2 3" key="1">
    <citation type="journal article" date="2012" name="Genome Biol.">
        <title>Genome and low-iron response of an oceanic diatom adapted to chronic iron limitation.</title>
        <authorList>
            <person name="Lommer M."/>
            <person name="Specht M."/>
            <person name="Roy A.S."/>
            <person name="Kraemer L."/>
            <person name="Andreson R."/>
            <person name="Gutowska M.A."/>
            <person name="Wolf J."/>
            <person name="Bergner S.V."/>
            <person name="Schilhabel M.B."/>
            <person name="Klostermeier U.C."/>
            <person name="Beiko R.G."/>
            <person name="Rosenstiel P."/>
            <person name="Hippler M."/>
            <person name="Laroche J."/>
        </authorList>
    </citation>
    <scope>NUCLEOTIDE SEQUENCE [LARGE SCALE GENOMIC DNA]</scope>
    <source>
        <strain evidence="2 3">CCMP1005</strain>
    </source>
</reference>
<organism evidence="2 3">
    <name type="scientific">Thalassiosira oceanica</name>
    <name type="common">Marine diatom</name>
    <dbReference type="NCBI Taxonomy" id="159749"/>
    <lineage>
        <taxon>Eukaryota</taxon>
        <taxon>Sar</taxon>
        <taxon>Stramenopiles</taxon>
        <taxon>Ochrophyta</taxon>
        <taxon>Bacillariophyta</taxon>
        <taxon>Coscinodiscophyceae</taxon>
        <taxon>Thalassiosirophycidae</taxon>
        <taxon>Thalassiosirales</taxon>
        <taxon>Thalassiosiraceae</taxon>
        <taxon>Thalassiosira</taxon>
    </lineage>
</organism>
<feature type="compositionally biased region" description="Polar residues" evidence="1">
    <location>
        <begin position="292"/>
        <end position="308"/>
    </location>
</feature>
<evidence type="ECO:0000256" key="1">
    <source>
        <dbReference type="SAM" id="MobiDB-lite"/>
    </source>
</evidence>
<dbReference type="Proteomes" id="UP000266841">
    <property type="component" value="Unassembled WGS sequence"/>
</dbReference>
<protein>
    <submittedName>
        <fullName evidence="2">Uncharacterized protein</fullName>
    </submittedName>
</protein>
<proteinExistence type="predicted"/>